<evidence type="ECO:0000313" key="3">
    <source>
        <dbReference type="Proteomes" id="UP000276133"/>
    </source>
</evidence>
<dbReference type="Proteomes" id="UP000276133">
    <property type="component" value="Unassembled WGS sequence"/>
</dbReference>
<proteinExistence type="predicted"/>
<comment type="caution">
    <text evidence="2">The sequence shown here is derived from an EMBL/GenBank/DDBJ whole genome shotgun (WGS) entry which is preliminary data.</text>
</comment>
<protein>
    <submittedName>
        <fullName evidence="2">Uncharacterized protein</fullName>
    </submittedName>
</protein>
<feature type="region of interest" description="Disordered" evidence="1">
    <location>
        <begin position="135"/>
        <end position="159"/>
    </location>
</feature>
<gene>
    <name evidence="2" type="ORF">BpHYR1_032954</name>
</gene>
<reference evidence="2 3" key="1">
    <citation type="journal article" date="2018" name="Sci. Rep.">
        <title>Genomic signatures of local adaptation to the degree of environmental predictability in rotifers.</title>
        <authorList>
            <person name="Franch-Gras L."/>
            <person name="Hahn C."/>
            <person name="Garcia-Roger E.M."/>
            <person name="Carmona M.J."/>
            <person name="Serra M."/>
            <person name="Gomez A."/>
        </authorList>
    </citation>
    <scope>NUCLEOTIDE SEQUENCE [LARGE SCALE GENOMIC DNA]</scope>
    <source>
        <strain evidence="2">HYR1</strain>
    </source>
</reference>
<feature type="compositionally biased region" description="Basic and acidic residues" evidence="1">
    <location>
        <begin position="141"/>
        <end position="153"/>
    </location>
</feature>
<dbReference type="AlphaFoldDB" id="A0A3M7QTC5"/>
<organism evidence="2 3">
    <name type="scientific">Brachionus plicatilis</name>
    <name type="common">Marine rotifer</name>
    <name type="synonym">Brachionus muelleri</name>
    <dbReference type="NCBI Taxonomy" id="10195"/>
    <lineage>
        <taxon>Eukaryota</taxon>
        <taxon>Metazoa</taxon>
        <taxon>Spiralia</taxon>
        <taxon>Gnathifera</taxon>
        <taxon>Rotifera</taxon>
        <taxon>Eurotatoria</taxon>
        <taxon>Monogononta</taxon>
        <taxon>Pseudotrocha</taxon>
        <taxon>Ploima</taxon>
        <taxon>Brachionidae</taxon>
        <taxon>Brachionus</taxon>
    </lineage>
</organism>
<keyword evidence="3" id="KW-1185">Reference proteome</keyword>
<dbReference type="EMBL" id="REGN01005212">
    <property type="protein sequence ID" value="RNA14311.1"/>
    <property type="molecule type" value="Genomic_DNA"/>
</dbReference>
<evidence type="ECO:0000313" key="2">
    <source>
        <dbReference type="EMBL" id="RNA14311.1"/>
    </source>
</evidence>
<sequence length="159" mass="18590">MIIFQVMFCSVGIDDFSKNLRGCDRRQSKNEIYVRRIAGSKTSPETTALELFDFLSEIINSFAISSDLGDIDHIIIPPKTNGRLFEVNNKSTSFEQQKENRLLFNRNVYRHRNIIKRCFNSKLFDQPKTKRVKTVVDDENVENKGRQPEEEKQTPLWNC</sequence>
<evidence type="ECO:0000256" key="1">
    <source>
        <dbReference type="SAM" id="MobiDB-lite"/>
    </source>
</evidence>
<name>A0A3M7QTC5_BRAPC</name>
<accession>A0A3M7QTC5</accession>